<dbReference type="InterPro" id="IPR037128">
    <property type="entry name" value="Quinolinate_PRibosylTase_N_sf"/>
</dbReference>
<dbReference type="FunFam" id="3.20.20.70:FF:000030">
    <property type="entry name" value="Nicotinate-nucleotide pyrophosphorylase, carboxylating"/>
    <property type="match status" value="1"/>
</dbReference>
<gene>
    <name evidence="8" type="primary">modD</name>
    <name evidence="8" type="ORF">DY926_09320</name>
</gene>
<comment type="similarity">
    <text evidence="1 5">Belongs to the NadC/ModD family.</text>
</comment>
<evidence type="ECO:0000313" key="9">
    <source>
        <dbReference type="Proteomes" id="UP000262371"/>
    </source>
</evidence>
<keyword evidence="3 5" id="KW-0328">Glycosyltransferase</keyword>
<dbReference type="Gene3D" id="3.90.1170.20">
    <property type="entry name" value="Quinolinate phosphoribosyl transferase, N-terminal domain"/>
    <property type="match status" value="1"/>
</dbReference>
<dbReference type="InterPro" id="IPR036068">
    <property type="entry name" value="Nicotinate_pribotase-like_C"/>
</dbReference>
<accession>A0A371YZZ0</accession>
<dbReference type="RefSeq" id="WP_116703123.1">
    <property type="nucleotide sequence ID" value="NZ_QUWV01000071.1"/>
</dbReference>
<dbReference type="PANTHER" id="PTHR32179:SF4">
    <property type="entry name" value="PYROPHOSPHORYLASE MODD-RELATED"/>
    <property type="match status" value="1"/>
</dbReference>
<dbReference type="GO" id="GO:0005737">
    <property type="term" value="C:cytoplasm"/>
    <property type="evidence" value="ECO:0007669"/>
    <property type="project" value="TreeGrafter"/>
</dbReference>
<dbReference type="CDD" id="cd01573">
    <property type="entry name" value="modD_like"/>
    <property type="match status" value="1"/>
</dbReference>
<dbReference type="SUPFAM" id="SSF51690">
    <property type="entry name" value="Nicotinate/Quinolinate PRTase C-terminal domain-like"/>
    <property type="match status" value="1"/>
</dbReference>
<dbReference type="OrthoDB" id="8216773at2"/>
<comment type="caution">
    <text evidence="8">The sequence shown here is derived from an EMBL/GenBank/DDBJ whole genome shotgun (WGS) entry which is preliminary data.</text>
</comment>
<evidence type="ECO:0000256" key="2">
    <source>
        <dbReference type="ARBA" id="ARBA00019205"/>
    </source>
</evidence>
<dbReference type="InterPro" id="IPR027277">
    <property type="entry name" value="NadC/ModD"/>
</dbReference>
<dbReference type="InterPro" id="IPR006242">
    <property type="entry name" value="ModD"/>
</dbReference>
<name>A0A371YZZ0_9PROT</name>
<dbReference type="PIRSF" id="PIRSF006250">
    <property type="entry name" value="NadC_ModD"/>
    <property type="match status" value="1"/>
</dbReference>
<sequence length="295" mass="30463">MASCSSSDECLAPLANTLLDTLLAEDVPFGDLTTRALGIGRKPGVMTFAARHEQVACCTEDVAALLTRLGADAEITTGSGTRVAPGQLLLRASGPAGALHMGWKVAQTLLEWAAGIATETNDIVRAARAGDNAPPAGVAIACSRKAPPLTRAVAVRAVQAGGGIMHRTGLSDTILVFAEHLAFMDPCEGLDQAVSRLRANAPERRIVIEVCDMESAMAAAIAGAEALQLEKFAPEAIQQLRASLAAAGLSPRIVAAGGINARNVEQYVRAGADIIVTSAPYAAKPRDVQVTIKPA</sequence>
<evidence type="ECO:0000313" key="8">
    <source>
        <dbReference type="EMBL" id="RFD19814.1"/>
    </source>
</evidence>
<dbReference type="GO" id="GO:0004514">
    <property type="term" value="F:nicotinate-nucleotide diphosphorylase (carboxylating) activity"/>
    <property type="evidence" value="ECO:0007669"/>
    <property type="project" value="InterPro"/>
</dbReference>
<feature type="domain" description="Quinolinate phosphoribosyl transferase N-terminal" evidence="7">
    <location>
        <begin position="31"/>
        <end position="113"/>
    </location>
</feature>
<proteinExistence type="inferred from homology"/>
<evidence type="ECO:0000256" key="5">
    <source>
        <dbReference type="PIRNR" id="PIRNR006250"/>
    </source>
</evidence>
<evidence type="ECO:0000256" key="3">
    <source>
        <dbReference type="ARBA" id="ARBA00022676"/>
    </source>
</evidence>
<evidence type="ECO:0000256" key="4">
    <source>
        <dbReference type="ARBA" id="ARBA00022679"/>
    </source>
</evidence>
<dbReference type="GO" id="GO:0034213">
    <property type="term" value="P:quinolinate catabolic process"/>
    <property type="evidence" value="ECO:0007669"/>
    <property type="project" value="TreeGrafter"/>
</dbReference>
<feature type="domain" description="Quinolinate phosphoribosyl transferase C-terminal" evidence="6">
    <location>
        <begin position="116"/>
        <end position="289"/>
    </location>
</feature>
<dbReference type="InterPro" id="IPR013785">
    <property type="entry name" value="Aldolase_TIM"/>
</dbReference>
<evidence type="ECO:0000259" key="7">
    <source>
        <dbReference type="Pfam" id="PF02749"/>
    </source>
</evidence>
<organism evidence="8 9">
    <name type="scientific">Komagataeibacter melaceti</name>
    <dbReference type="NCBI Taxonomy" id="2766577"/>
    <lineage>
        <taxon>Bacteria</taxon>
        <taxon>Pseudomonadati</taxon>
        <taxon>Pseudomonadota</taxon>
        <taxon>Alphaproteobacteria</taxon>
        <taxon>Acetobacterales</taxon>
        <taxon>Acetobacteraceae</taxon>
        <taxon>Komagataeibacter</taxon>
    </lineage>
</organism>
<dbReference type="Pfam" id="PF02749">
    <property type="entry name" value="QRPTase_N"/>
    <property type="match status" value="1"/>
</dbReference>
<dbReference type="SUPFAM" id="SSF54675">
    <property type="entry name" value="Nicotinate/Quinolinate PRTase N-terminal domain-like"/>
    <property type="match status" value="1"/>
</dbReference>
<dbReference type="Gene3D" id="3.20.20.70">
    <property type="entry name" value="Aldolase class I"/>
    <property type="match status" value="1"/>
</dbReference>
<dbReference type="Proteomes" id="UP000262371">
    <property type="component" value="Unassembled WGS sequence"/>
</dbReference>
<evidence type="ECO:0000256" key="1">
    <source>
        <dbReference type="ARBA" id="ARBA00009400"/>
    </source>
</evidence>
<keyword evidence="9" id="KW-1185">Reference proteome</keyword>
<dbReference type="GO" id="GO:0009435">
    <property type="term" value="P:NAD+ biosynthetic process"/>
    <property type="evidence" value="ECO:0007669"/>
    <property type="project" value="InterPro"/>
</dbReference>
<dbReference type="PANTHER" id="PTHR32179">
    <property type="entry name" value="NICOTINATE-NUCLEOTIDE PYROPHOSPHORYLASE [CARBOXYLATING]"/>
    <property type="match status" value="1"/>
</dbReference>
<protein>
    <recommendedName>
        <fullName evidence="2">Putative pyrophosphorylase ModD</fullName>
    </recommendedName>
</protein>
<dbReference type="EMBL" id="QUWV01000071">
    <property type="protein sequence ID" value="RFD19814.1"/>
    <property type="molecule type" value="Genomic_DNA"/>
</dbReference>
<dbReference type="AlphaFoldDB" id="A0A371YZZ0"/>
<reference evidence="8 9" key="1">
    <citation type="submission" date="2018-08" db="EMBL/GenBank/DDBJ databases">
        <title>Komagataeibacter sp. AV 382.</title>
        <authorList>
            <person name="Skraban J."/>
            <person name="Trcek J."/>
        </authorList>
    </citation>
    <scope>NUCLEOTIDE SEQUENCE [LARGE SCALE GENOMIC DNA]</scope>
    <source>
        <strain evidence="8 9">AV 382</strain>
    </source>
</reference>
<keyword evidence="4 5" id="KW-0808">Transferase</keyword>
<dbReference type="Pfam" id="PF01729">
    <property type="entry name" value="QRPTase_C"/>
    <property type="match status" value="1"/>
</dbReference>
<dbReference type="InterPro" id="IPR002638">
    <property type="entry name" value="Quinolinate_PRibosylTrfase_C"/>
</dbReference>
<evidence type="ECO:0000259" key="6">
    <source>
        <dbReference type="Pfam" id="PF01729"/>
    </source>
</evidence>
<dbReference type="NCBIfam" id="TIGR01334">
    <property type="entry name" value="modD"/>
    <property type="match status" value="1"/>
</dbReference>
<dbReference type="InterPro" id="IPR022412">
    <property type="entry name" value="Quinolinate_PRibosylTrfase_N"/>
</dbReference>